<dbReference type="Gene3D" id="3.40.50.1010">
    <property type="entry name" value="5'-nuclease"/>
    <property type="match status" value="1"/>
</dbReference>
<comment type="function">
    <text evidence="5">Toxic component of a toxin-antitoxin (TA) system. An RNase.</text>
</comment>
<dbReference type="EC" id="3.1.-.-" evidence="5"/>
<evidence type="ECO:0000256" key="1">
    <source>
        <dbReference type="ARBA" id="ARBA00022649"/>
    </source>
</evidence>
<feature type="binding site" evidence="5">
    <location>
        <position position="5"/>
    </location>
    <ligand>
        <name>Mg(2+)</name>
        <dbReference type="ChEBI" id="CHEBI:18420"/>
    </ligand>
</feature>
<gene>
    <name evidence="5" type="primary">vapC</name>
    <name evidence="7" type="ORF">DM826_09630</name>
</gene>
<keyword evidence="5" id="KW-0460">Magnesium</keyword>
<dbReference type="SUPFAM" id="SSF88723">
    <property type="entry name" value="PIN domain-like"/>
    <property type="match status" value="1"/>
</dbReference>
<comment type="cofactor">
    <cofactor evidence="5">
        <name>Mg(2+)</name>
        <dbReference type="ChEBI" id="CHEBI:18420"/>
    </cofactor>
</comment>
<sequence length="141" mass="15564">MIFLDSWVWLEYVFSGEKTEAAEAVIQRANTVDTGGLIAPTVIAEVSYRVRRVEDNATAAETVNAIHDFEHIESLPLVDEIAEYAAELRAKYYDPGERELSYADAIHLATAIIHDECDALYSGDPDFGGIDDLDGIETVVL</sequence>
<dbReference type="Proteomes" id="UP000276588">
    <property type="component" value="Unassembled WGS sequence"/>
</dbReference>
<reference evidence="7 8" key="1">
    <citation type="submission" date="2018-06" db="EMBL/GenBank/DDBJ databases">
        <title>Halonotius sp. F13-13 a new haloarchaeeon isolated from a solar saltern from Isla Cristina, Huelva, Spain.</title>
        <authorList>
            <person name="Duran-Viseras A."/>
            <person name="Sanchez-Porro C."/>
            <person name="Ventosa A."/>
        </authorList>
    </citation>
    <scope>NUCLEOTIDE SEQUENCE [LARGE SCALE GENOMIC DNA]</scope>
    <source>
        <strain evidence="7 8">F13-13</strain>
    </source>
</reference>
<keyword evidence="2 5" id="KW-0540">Nuclease</keyword>
<keyword evidence="8" id="KW-1185">Reference proteome</keyword>
<organism evidence="7 8">
    <name type="scientific">Halonotius aquaticus</name>
    <dbReference type="NCBI Taxonomy" id="2216978"/>
    <lineage>
        <taxon>Archaea</taxon>
        <taxon>Methanobacteriati</taxon>
        <taxon>Methanobacteriota</taxon>
        <taxon>Stenosarchaea group</taxon>
        <taxon>Halobacteria</taxon>
        <taxon>Halobacteriales</taxon>
        <taxon>Haloferacaceae</taxon>
        <taxon>Halonotius</taxon>
    </lineage>
</organism>
<dbReference type="EMBL" id="QKNY01000018">
    <property type="protein sequence ID" value="RJX41916.1"/>
    <property type="molecule type" value="Genomic_DNA"/>
</dbReference>
<feature type="binding site" evidence="5">
    <location>
        <position position="104"/>
    </location>
    <ligand>
        <name>Mg(2+)</name>
        <dbReference type="ChEBI" id="CHEBI:18420"/>
    </ligand>
</feature>
<dbReference type="AlphaFoldDB" id="A0A3A6Q7T9"/>
<feature type="domain" description="PIN" evidence="6">
    <location>
        <begin position="2"/>
        <end position="130"/>
    </location>
</feature>
<protein>
    <recommendedName>
        <fullName evidence="5">Ribonuclease VapC</fullName>
        <shortName evidence="5">RNase VapC</shortName>
        <ecNumber evidence="5">3.1.-.-</ecNumber>
    </recommendedName>
    <alternativeName>
        <fullName evidence="5">Putative toxin VapC</fullName>
    </alternativeName>
</protein>
<dbReference type="GO" id="GO:0016787">
    <property type="term" value="F:hydrolase activity"/>
    <property type="evidence" value="ECO:0007669"/>
    <property type="project" value="UniProtKB-KW"/>
</dbReference>
<dbReference type="GO" id="GO:0004540">
    <property type="term" value="F:RNA nuclease activity"/>
    <property type="evidence" value="ECO:0007669"/>
    <property type="project" value="InterPro"/>
</dbReference>
<dbReference type="InterPro" id="IPR022907">
    <property type="entry name" value="VapC_family"/>
</dbReference>
<keyword evidence="1 5" id="KW-1277">Toxin-antitoxin system</keyword>
<name>A0A3A6Q7T9_9EURY</name>
<keyword evidence="3 5" id="KW-0479">Metal-binding</keyword>
<dbReference type="InterPro" id="IPR029060">
    <property type="entry name" value="PIN-like_dom_sf"/>
</dbReference>
<dbReference type="InterPro" id="IPR002716">
    <property type="entry name" value="PIN_dom"/>
</dbReference>
<accession>A0A3A6Q7T9</accession>
<evidence type="ECO:0000259" key="6">
    <source>
        <dbReference type="Pfam" id="PF01850"/>
    </source>
</evidence>
<keyword evidence="4 5" id="KW-0378">Hydrolase</keyword>
<evidence type="ECO:0000256" key="5">
    <source>
        <dbReference type="HAMAP-Rule" id="MF_00265"/>
    </source>
</evidence>
<evidence type="ECO:0000313" key="7">
    <source>
        <dbReference type="EMBL" id="RJX41916.1"/>
    </source>
</evidence>
<dbReference type="OrthoDB" id="335130at2157"/>
<proteinExistence type="inferred from homology"/>
<dbReference type="RefSeq" id="WP_120103186.1">
    <property type="nucleotide sequence ID" value="NZ_QKNY01000018.1"/>
</dbReference>
<evidence type="ECO:0000256" key="3">
    <source>
        <dbReference type="ARBA" id="ARBA00022723"/>
    </source>
</evidence>
<keyword evidence="5" id="KW-0800">Toxin</keyword>
<dbReference type="Pfam" id="PF01850">
    <property type="entry name" value="PIN"/>
    <property type="match status" value="1"/>
</dbReference>
<dbReference type="GO" id="GO:0090729">
    <property type="term" value="F:toxin activity"/>
    <property type="evidence" value="ECO:0007669"/>
    <property type="project" value="UniProtKB-KW"/>
</dbReference>
<evidence type="ECO:0000256" key="2">
    <source>
        <dbReference type="ARBA" id="ARBA00022722"/>
    </source>
</evidence>
<comment type="caution">
    <text evidence="7">The sequence shown here is derived from an EMBL/GenBank/DDBJ whole genome shotgun (WGS) entry which is preliminary data.</text>
</comment>
<evidence type="ECO:0000313" key="8">
    <source>
        <dbReference type="Proteomes" id="UP000276588"/>
    </source>
</evidence>
<evidence type="ECO:0000256" key="4">
    <source>
        <dbReference type="ARBA" id="ARBA00022801"/>
    </source>
</evidence>
<dbReference type="GO" id="GO:0000287">
    <property type="term" value="F:magnesium ion binding"/>
    <property type="evidence" value="ECO:0007669"/>
    <property type="project" value="UniProtKB-UniRule"/>
</dbReference>
<comment type="similarity">
    <text evidence="5">Belongs to the PINc/VapC protein family.</text>
</comment>
<dbReference type="HAMAP" id="MF_00265">
    <property type="entry name" value="VapC_Nob1"/>
    <property type="match status" value="1"/>
</dbReference>